<dbReference type="InterPro" id="IPR009100">
    <property type="entry name" value="AcylCoA_DH/oxidase_NM_dom_sf"/>
</dbReference>
<evidence type="ECO:0000259" key="7">
    <source>
        <dbReference type="Pfam" id="PF02770"/>
    </source>
</evidence>
<evidence type="ECO:0000313" key="8">
    <source>
        <dbReference type="EMBL" id="MDR5710534.1"/>
    </source>
</evidence>
<name>A0ABU1FPG4_9MICC</name>
<dbReference type="PANTHER" id="PTHR43188">
    <property type="entry name" value="ACYL-COENZYME A OXIDASE"/>
    <property type="match status" value="1"/>
</dbReference>
<dbReference type="SUPFAM" id="SSF47203">
    <property type="entry name" value="Acyl-CoA dehydrogenase C-terminal domain-like"/>
    <property type="match status" value="1"/>
</dbReference>
<dbReference type="SUPFAM" id="SSF56645">
    <property type="entry name" value="Acyl-CoA dehydrogenase NM domain-like"/>
    <property type="match status" value="1"/>
</dbReference>
<dbReference type="Pfam" id="PF02770">
    <property type="entry name" value="Acyl-CoA_dh_M"/>
    <property type="match status" value="1"/>
</dbReference>
<sequence>MTSAPPSRDKLLGEGDFLSWSSLLTDTEHQALMRQRRFLVEKAQPALAEHWDQGLTPHVLREEYVREGLVRPAELPAGEDLRPLFVGVRNAELSRMDGSLAILIGGQIGMFNTVMRVGLPEQEYANLRPEIEEFRVTGCFALTEPEHGSDVAGGLSTSAERRGDTWVLRGEKKWIGNAELSQVLLVAAVDTADAQVKVFRVPADAPGVDIERMTGKTSLRMVGNARIRLHEVEVAEEMRLPRINSFADLNRAFRQLRPDVVWNAVGLQAGVYEHTLAYAREREQFGRPIAGFQLVQEKLARMLGNLNASLGVAVRLAQREEETGAPVSQAEAALAKSWVTRQMRETAALGREILGGNGILLEHHVARFHADAESLYTFEGTYEINSLIVGRAVTGRSAFTT</sequence>
<keyword evidence="3 5" id="KW-0285">Flavoprotein</keyword>
<protein>
    <submittedName>
        <fullName evidence="8">Acyl-CoA dehydrogenase family protein</fullName>
    </submittedName>
</protein>
<evidence type="ECO:0000256" key="1">
    <source>
        <dbReference type="ARBA" id="ARBA00001974"/>
    </source>
</evidence>
<keyword evidence="5" id="KW-0560">Oxidoreductase</keyword>
<dbReference type="Gene3D" id="1.10.540.10">
    <property type="entry name" value="Acyl-CoA dehydrogenase/oxidase, N-terminal domain"/>
    <property type="match status" value="1"/>
</dbReference>
<comment type="similarity">
    <text evidence="2 5">Belongs to the acyl-CoA dehydrogenase family.</text>
</comment>
<dbReference type="Gene3D" id="1.20.140.10">
    <property type="entry name" value="Butyryl-CoA Dehydrogenase, subunit A, domain 3"/>
    <property type="match status" value="1"/>
</dbReference>
<accession>A0ABU1FPG4</accession>
<comment type="cofactor">
    <cofactor evidence="1 5">
        <name>FAD</name>
        <dbReference type="ChEBI" id="CHEBI:57692"/>
    </cofactor>
</comment>
<dbReference type="InterPro" id="IPR046373">
    <property type="entry name" value="Acyl-CoA_Oxase/DH_mid-dom_sf"/>
</dbReference>
<dbReference type="InterPro" id="IPR006089">
    <property type="entry name" value="Acyl-CoA_DH_CS"/>
</dbReference>
<dbReference type="Proteomes" id="UP001260872">
    <property type="component" value="Unassembled WGS sequence"/>
</dbReference>
<gene>
    <name evidence="8" type="ORF">RH857_00055</name>
</gene>
<evidence type="ECO:0000256" key="2">
    <source>
        <dbReference type="ARBA" id="ARBA00009347"/>
    </source>
</evidence>
<dbReference type="InterPro" id="IPR037069">
    <property type="entry name" value="AcylCoA_DH/ox_N_sf"/>
</dbReference>
<organism evidence="8 9">
    <name type="scientific">Nesterenkonia flava</name>
    <dbReference type="NCBI Taxonomy" id="469799"/>
    <lineage>
        <taxon>Bacteria</taxon>
        <taxon>Bacillati</taxon>
        <taxon>Actinomycetota</taxon>
        <taxon>Actinomycetes</taxon>
        <taxon>Micrococcales</taxon>
        <taxon>Micrococcaceae</taxon>
        <taxon>Nesterenkonia</taxon>
    </lineage>
</organism>
<feature type="domain" description="Acyl-CoA oxidase/dehydrogenase middle" evidence="7">
    <location>
        <begin position="139"/>
        <end position="231"/>
    </location>
</feature>
<evidence type="ECO:0000313" key="9">
    <source>
        <dbReference type="Proteomes" id="UP001260872"/>
    </source>
</evidence>
<evidence type="ECO:0000256" key="3">
    <source>
        <dbReference type="ARBA" id="ARBA00022630"/>
    </source>
</evidence>
<dbReference type="InterPro" id="IPR006091">
    <property type="entry name" value="Acyl-CoA_Oxase/DH_mid-dom"/>
</dbReference>
<keyword evidence="4 5" id="KW-0274">FAD</keyword>
<keyword evidence="9" id="KW-1185">Reference proteome</keyword>
<dbReference type="InterPro" id="IPR045008">
    <property type="entry name" value="ACX4-like"/>
</dbReference>
<dbReference type="RefSeq" id="WP_310535904.1">
    <property type="nucleotide sequence ID" value="NZ_BAAAOC010000008.1"/>
</dbReference>
<dbReference type="PANTHER" id="PTHR43188:SF1">
    <property type="entry name" value="ACYL-COA DEHYDROGENASE"/>
    <property type="match status" value="1"/>
</dbReference>
<evidence type="ECO:0000259" key="6">
    <source>
        <dbReference type="Pfam" id="PF00441"/>
    </source>
</evidence>
<dbReference type="PROSITE" id="PS00073">
    <property type="entry name" value="ACYL_COA_DH_2"/>
    <property type="match status" value="1"/>
</dbReference>
<proteinExistence type="inferred from homology"/>
<dbReference type="Pfam" id="PF00441">
    <property type="entry name" value="Acyl-CoA_dh_1"/>
    <property type="match status" value="1"/>
</dbReference>
<dbReference type="InterPro" id="IPR009075">
    <property type="entry name" value="AcylCo_DH/oxidase_C"/>
</dbReference>
<dbReference type="Gene3D" id="2.40.110.10">
    <property type="entry name" value="Butyryl-CoA Dehydrogenase, subunit A, domain 2"/>
    <property type="match status" value="1"/>
</dbReference>
<reference evidence="9" key="1">
    <citation type="submission" date="2023-07" db="EMBL/GenBank/DDBJ databases">
        <title>Description of three actinobacteria isolated from air of manufacturing shop in a pharmaceutical factory.</title>
        <authorList>
            <person name="Zhang D.-F."/>
        </authorList>
    </citation>
    <scope>NUCLEOTIDE SEQUENCE [LARGE SCALE GENOMIC DNA]</scope>
    <source>
        <strain evidence="9">CCTCC AB 207010</strain>
    </source>
</reference>
<evidence type="ECO:0000256" key="5">
    <source>
        <dbReference type="RuleBase" id="RU362125"/>
    </source>
</evidence>
<comment type="caution">
    <text evidence="8">The sequence shown here is derived from an EMBL/GenBank/DDBJ whole genome shotgun (WGS) entry which is preliminary data.</text>
</comment>
<feature type="domain" description="Acyl-CoA dehydrogenase/oxidase C-terminal" evidence="6">
    <location>
        <begin position="250"/>
        <end position="393"/>
    </location>
</feature>
<dbReference type="InterPro" id="IPR036250">
    <property type="entry name" value="AcylCo_DH-like_C"/>
</dbReference>
<dbReference type="EMBL" id="JAVKGT010000001">
    <property type="protein sequence ID" value="MDR5710534.1"/>
    <property type="molecule type" value="Genomic_DNA"/>
</dbReference>
<evidence type="ECO:0000256" key="4">
    <source>
        <dbReference type="ARBA" id="ARBA00022827"/>
    </source>
</evidence>